<dbReference type="OMA" id="KKWEHSI"/>
<evidence type="ECO:0000313" key="2">
    <source>
        <dbReference type="Proteomes" id="UP000030104"/>
    </source>
</evidence>
<proteinExistence type="predicted"/>
<dbReference type="HOGENOM" id="CLU_058490_3_0_1"/>
<evidence type="ECO:0000313" key="1">
    <source>
        <dbReference type="EMBL" id="KGO66614.1"/>
    </source>
</evidence>
<dbReference type="EMBL" id="JQGA01001397">
    <property type="protein sequence ID" value="KGO66614.1"/>
    <property type="molecule type" value="Genomic_DNA"/>
</dbReference>
<keyword evidence="2" id="KW-1185">Reference proteome</keyword>
<evidence type="ECO:0008006" key="3">
    <source>
        <dbReference type="Google" id="ProtNLM"/>
    </source>
</evidence>
<dbReference type="PhylomeDB" id="A0A0A2KFM3"/>
<protein>
    <recommendedName>
        <fullName evidence="3">Restriction endonuclease domain-containing protein</fullName>
    </recommendedName>
</protein>
<dbReference type="Proteomes" id="UP000030104">
    <property type="component" value="Unassembled WGS sequence"/>
</dbReference>
<reference evidence="1 2" key="1">
    <citation type="journal article" date="2015" name="Mol. Plant Microbe Interact.">
        <title>Genome, transcriptome, and functional analyses of Penicillium expansum provide new insights into secondary metabolism and pathogenicity.</title>
        <authorList>
            <person name="Ballester A.R."/>
            <person name="Marcet-Houben M."/>
            <person name="Levin E."/>
            <person name="Sela N."/>
            <person name="Selma-Lazaro C."/>
            <person name="Carmona L."/>
            <person name="Wisniewski M."/>
            <person name="Droby S."/>
            <person name="Gonzalez-Candelas L."/>
            <person name="Gabaldon T."/>
        </authorList>
    </citation>
    <scope>NUCLEOTIDE SEQUENCE [LARGE SCALE GENOMIC DNA]</scope>
    <source>
        <strain evidence="1 2">PHI-1</strain>
    </source>
</reference>
<organism evidence="1 2">
    <name type="scientific">Penicillium italicum</name>
    <name type="common">Blue mold</name>
    <dbReference type="NCBI Taxonomy" id="40296"/>
    <lineage>
        <taxon>Eukaryota</taxon>
        <taxon>Fungi</taxon>
        <taxon>Dikarya</taxon>
        <taxon>Ascomycota</taxon>
        <taxon>Pezizomycotina</taxon>
        <taxon>Eurotiomycetes</taxon>
        <taxon>Eurotiomycetidae</taxon>
        <taxon>Eurotiales</taxon>
        <taxon>Aspergillaceae</taxon>
        <taxon>Penicillium</taxon>
    </lineage>
</organism>
<dbReference type="OrthoDB" id="76567at2759"/>
<name>A0A0A2KFM3_PENIT</name>
<dbReference type="AlphaFoldDB" id="A0A0A2KFM3"/>
<sequence>MVELESAIQNGLQDIEGLPSSVKVYHYNGMDDFCRIIWLENDRLYHSSGASKTKEWASGASCEGRKEHLNTPPPKERTLCTFPHSRLLGDCYRQNVSVNRGDTKNTLDDNDYSHNEDKSEHLIFIIQPATFEKDFIESDPSVRLNTFFNPKTGILVVKMLSPAHEQAVGAFNQMLIQAIKPTGLYRKIQYWGSTTMLAIDGTRKEADSGWSLRRHPPGTPKRPTVVLEVANSEAYAKLRCDAQYWLDPDRQEANVAIGVSLDTKKHEIIIDQWHWSSEISRPTRKTHVTIRQTSNGTTYFDPDPPLPPQLVIPFHLLFQRPPEDHREREVVIETQELVEFATQVWDVQFEQDQ</sequence>
<accession>A0A0A2KFM3</accession>
<gene>
    <name evidence="1" type="ORF">PITC_079590</name>
</gene>
<comment type="caution">
    <text evidence="1">The sequence shown here is derived from an EMBL/GenBank/DDBJ whole genome shotgun (WGS) entry which is preliminary data.</text>
</comment>